<keyword evidence="1" id="KW-0732">Signal</keyword>
<name>A0ABD0KQG7_9CAEN</name>
<comment type="caution">
    <text evidence="2">The sequence shown here is derived from an EMBL/GenBank/DDBJ whole genome shotgun (WGS) entry which is preliminary data.</text>
</comment>
<accession>A0ABD0KQG7</accession>
<evidence type="ECO:0000313" key="3">
    <source>
        <dbReference type="Proteomes" id="UP001519460"/>
    </source>
</evidence>
<feature type="signal peptide" evidence="1">
    <location>
        <begin position="1"/>
        <end position="26"/>
    </location>
</feature>
<reference evidence="2 3" key="1">
    <citation type="journal article" date="2023" name="Sci. Data">
        <title>Genome assembly of the Korean intertidal mud-creeper Batillaria attramentaria.</title>
        <authorList>
            <person name="Patra A.K."/>
            <person name="Ho P.T."/>
            <person name="Jun S."/>
            <person name="Lee S.J."/>
            <person name="Kim Y."/>
            <person name="Won Y.J."/>
        </authorList>
    </citation>
    <scope>NUCLEOTIDE SEQUENCE [LARGE SCALE GENOMIC DNA]</scope>
    <source>
        <strain evidence="2">Wonlab-2016</strain>
    </source>
</reference>
<gene>
    <name evidence="2" type="ORF">BaRGS_00019281</name>
</gene>
<evidence type="ECO:0000256" key="1">
    <source>
        <dbReference type="SAM" id="SignalP"/>
    </source>
</evidence>
<dbReference type="Proteomes" id="UP001519460">
    <property type="component" value="Unassembled WGS sequence"/>
</dbReference>
<proteinExistence type="predicted"/>
<dbReference type="AlphaFoldDB" id="A0ABD0KQG7"/>
<protein>
    <submittedName>
        <fullName evidence="2">Uncharacterized protein</fullName>
    </submittedName>
</protein>
<feature type="chain" id="PRO_5044744963" evidence="1">
    <location>
        <begin position="27"/>
        <end position="142"/>
    </location>
</feature>
<sequence>MKATPLLLFLLVLMTASSPLQRLVHAKAPCGSTKFKGYLHAESGLKAAEQIPSRIKRGLGSIPLRQVNMQYHIFSDIVLCATSKLKCSAPCEAKKLSESVAYDNYVLCLGRLLAYLTMKKNVIIQRMHGELDEQWAENTISL</sequence>
<organism evidence="2 3">
    <name type="scientific">Batillaria attramentaria</name>
    <dbReference type="NCBI Taxonomy" id="370345"/>
    <lineage>
        <taxon>Eukaryota</taxon>
        <taxon>Metazoa</taxon>
        <taxon>Spiralia</taxon>
        <taxon>Lophotrochozoa</taxon>
        <taxon>Mollusca</taxon>
        <taxon>Gastropoda</taxon>
        <taxon>Caenogastropoda</taxon>
        <taxon>Sorbeoconcha</taxon>
        <taxon>Cerithioidea</taxon>
        <taxon>Batillariidae</taxon>
        <taxon>Batillaria</taxon>
    </lineage>
</organism>
<keyword evidence="3" id="KW-1185">Reference proteome</keyword>
<evidence type="ECO:0000313" key="2">
    <source>
        <dbReference type="EMBL" id="KAK7489482.1"/>
    </source>
</evidence>
<dbReference type="EMBL" id="JACVVK020000137">
    <property type="protein sequence ID" value="KAK7489482.1"/>
    <property type="molecule type" value="Genomic_DNA"/>
</dbReference>